<organism evidence="2 3">
    <name type="scientific">Gracilibacillus xinjiangensis</name>
    <dbReference type="NCBI Taxonomy" id="1193282"/>
    <lineage>
        <taxon>Bacteria</taxon>
        <taxon>Bacillati</taxon>
        <taxon>Bacillota</taxon>
        <taxon>Bacilli</taxon>
        <taxon>Bacillales</taxon>
        <taxon>Bacillaceae</taxon>
        <taxon>Gracilibacillus</taxon>
    </lineage>
</organism>
<comment type="caution">
    <text evidence="2">The sequence shown here is derived from an EMBL/GenBank/DDBJ whole genome shotgun (WGS) entry which is preliminary data.</text>
</comment>
<accession>A0ABV8X0E3</accession>
<dbReference type="Pfam" id="PF13157">
    <property type="entry name" value="Enas"/>
    <property type="match status" value="1"/>
</dbReference>
<feature type="domain" description="Endospore appendages core" evidence="1">
    <location>
        <begin position="6"/>
        <end position="120"/>
    </location>
</feature>
<evidence type="ECO:0000313" key="3">
    <source>
        <dbReference type="Proteomes" id="UP001595882"/>
    </source>
</evidence>
<evidence type="ECO:0000313" key="2">
    <source>
        <dbReference type="EMBL" id="MFC4403886.1"/>
    </source>
</evidence>
<reference evidence="3" key="1">
    <citation type="journal article" date="2019" name="Int. J. Syst. Evol. Microbiol.">
        <title>The Global Catalogue of Microorganisms (GCM) 10K type strain sequencing project: providing services to taxonomists for standard genome sequencing and annotation.</title>
        <authorList>
            <consortium name="The Broad Institute Genomics Platform"/>
            <consortium name="The Broad Institute Genome Sequencing Center for Infectious Disease"/>
            <person name="Wu L."/>
            <person name="Ma J."/>
        </authorList>
    </citation>
    <scope>NUCLEOTIDE SEQUENCE [LARGE SCALE GENOMIC DNA]</scope>
    <source>
        <strain evidence="3">CCUG 37865</strain>
    </source>
</reference>
<dbReference type="InterPro" id="IPR025055">
    <property type="entry name" value="Ena_core"/>
</dbReference>
<keyword evidence="3" id="KW-1185">Reference proteome</keyword>
<dbReference type="RefSeq" id="WP_390252419.1">
    <property type="nucleotide sequence ID" value="NZ_JBHSDT010000008.1"/>
</dbReference>
<sequence length="124" mass="13135">MGNICSCCSNGCVDESCDFVMDQICTGWSVSGGTSQDIYVATEVAVFGSGYLAYDEGTADFVTFRFLNGATPVGNTLTVYEGSSVAFTSMNFDRIQVTVPPGGVTDISSGQICITPRYQVECDL</sequence>
<protein>
    <submittedName>
        <fullName evidence="2">S-Ena type endospore appendage</fullName>
    </submittedName>
</protein>
<dbReference type="EMBL" id="JBHSDT010000008">
    <property type="protein sequence ID" value="MFC4403886.1"/>
    <property type="molecule type" value="Genomic_DNA"/>
</dbReference>
<dbReference type="Proteomes" id="UP001595882">
    <property type="component" value="Unassembled WGS sequence"/>
</dbReference>
<name>A0ABV8X0E3_9BACI</name>
<gene>
    <name evidence="2" type="ORF">ACFOY7_12485</name>
</gene>
<evidence type="ECO:0000259" key="1">
    <source>
        <dbReference type="Pfam" id="PF13157"/>
    </source>
</evidence>
<proteinExistence type="predicted"/>